<organism evidence="1">
    <name type="scientific">marine sediment metagenome</name>
    <dbReference type="NCBI Taxonomy" id="412755"/>
    <lineage>
        <taxon>unclassified sequences</taxon>
        <taxon>metagenomes</taxon>
        <taxon>ecological metagenomes</taxon>
    </lineage>
</organism>
<dbReference type="AlphaFoldDB" id="X1D9I7"/>
<protein>
    <recommendedName>
        <fullName evidence="2">PI3K/PI4K catalytic domain-containing protein</fullName>
    </recommendedName>
</protein>
<comment type="caution">
    <text evidence="1">The sequence shown here is derived from an EMBL/GenBank/DDBJ whole genome shotgun (WGS) entry which is preliminary data.</text>
</comment>
<name>X1D9I7_9ZZZZ</name>
<reference evidence="1" key="1">
    <citation type="journal article" date="2014" name="Front. Microbiol.">
        <title>High frequency of phylogenetically diverse reductive dehalogenase-homologous genes in deep subseafloor sedimentary metagenomes.</title>
        <authorList>
            <person name="Kawai M."/>
            <person name="Futagami T."/>
            <person name="Toyoda A."/>
            <person name="Takaki Y."/>
            <person name="Nishi S."/>
            <person name="Hori S."/>
            <person name="Arai W."/>
            <person name="Tsubouchi T."/>
            <person name="Morono Y."/>
            <person name="Uchiyama I."/>
            <person name="Ito T."/>
            <person name="Fujiyama A."/>
            <person name="Inagaki F."/>
            <person name="Takami H."/>
        </authorList>
    </citation>
    <scope>NUCLEOTIDE SEQUENCE</scope>
    <source>
        <strain evidence="1">Expedition CK06-06</strain>
    </source>
</reference>
<dbReference type="EMBL" id="BART01027441">
    <property type="protein sequence ID" value="GAG93081.1"/>
    <property type="molecule type" value="Genomic_DNA"/>
</dbReference>
<feature type="non-terminal residue" evidence="1">
    <location>
        <position position="1"/>
    </location>
</feature>
<sequence>EVAAYHLDRLLGLGMVPPTVERNVGGRKGCLQLWVTGVTMEKYEDTPPDMEAWRKQISVMWLFDDLIGNIDRHLNNAMVSPDYRLMLIDNSKSFGGHRRLLNDLNGAGTGTHARFWMIPYDKDRQRYPTNYTQDFVERIRGLTKKQLKKGIGRYIWGYNRGLILKRQQMIVERLNEMGSAVMVRSR</sequence>
<accession>X1D9I7</accession>
<proteinExistence type="predicted"/>
<gene>
    <name evidence="1" type="ORF">S01H4_48650</name>
</gene>
<evidence type="ECO:0000313" key="1">
    <source>
        <dbReference type="EMBL" id="GAG93081.1"/>
    </source>
</evidence>
<evidence type="ECO:0008006" key="2">
    <source>
        <dbReference type="Google" id="ProtNLM"/>
    </source>
</evidence>